<evidence type="ECO:0000256" key="1">
    <source>
        <dbReference type="ARBA" id="ARBA00022833"/>
    </source>
</evidence>
<dbReference type="Proteomes" id="UP001582793">
    <property type="component" value="Unassembled WGS sequence"/>
</dbReference>
<proteinExistence type="predicted"/>
<dbReference type="Gene3D" id="3.40.50.10320">
    <property type="entry name" value="LmbE-like"/>
    <property type="match status" value="1"/>
</dbReference>
<accession>A0ABV5CQF6</accession>
<dbReference type="RefSeq" id="WP_375734458.1">
    <property type="nucleotide sequence ID" value="NZ_JBCGDC010000033.1"/>
</dbReference>
<dbReference type="InterPro" id="IPR003737">
    <property type="entry name" value="GlcNAc_PI_deacetylase-related"/>
</dbReference>
<reference evidence="3 4" key="1">
    <citation type="submission" date="2024-04" db="EMBL/GenBank/DDBJ databases">
        <title>Polymorphospora sp. isolated from Baiyangdian Lake in Xiong'an New Area.</title>
        <authorList>
            <person name="Zhang X."/>
            <person name="Liu J."/>
        </authorList>
    </citation>
    <scope>NUCLEOTIDE SEQUENCE [LARGE SCALE GENOMIC DNA]</scope>
    <source>
        <strain evidence="3 4">2-325</strain>
    </source>
</reference>
<keyword evidence="4" id="KW-1185">Reference proteome</keyword>
<protein>
    <submittedName>
        <fullName evidence="3">PIG-L deacetylase family protein</fullName>
    </submittedName>
</protein>
<evidence type="ECO:0000313" key="3">
    <source>
        <dbReference type="EMBL" id="MFB6394243.1"/>
    </source>
</evidence>
<dbReference type="InterPro" id="IPR024078">
    <property type="entry name" value="LmbE-like_dom_sf"/>
</dbReference>
<organism evidence="3 4">
    <name type="scientific">Polymorphospora lycopeni</name>
    <dbReference type="NCBI Taxonomy" id="3140240"/>
    <lineage>
        <taxon>Bacteria</taxon>
        <taxon>Bacillati</taxon>
        <taxon>Actinomycetota</taxon>
        <taxon>Actinomycetes</taxon>
        <taxon>Micromonosporales</taxon>
        <taxon>Micromonosporaceae</taxon>
        <taxon>Polymorphospora</taxon>
    </lineage>
</organism>
<feature type="compositionally biased region" description="Basic and acidic residues" evidence="2">
    <location>
        <begin position="230"/>
        <end position="248"/>
    </location>
</feature>
<sequence length="248" mass="26586">MDVLVIAPHPDDECLGAGGTIAGLADDGARITVLTVGGHLPPLYPPGVHEEAVADARRAHRILGVTESVFLDFPAVVLARYPVATLNGAVQEVVDATRPRIVLIPFPDRHVDHRAVFEAAMVATRPVRAGRDTTMVAMYETLSETYWNAPGAEPTFSPTWTVDISATIDRKTRALAEYRAQVSEFPGPRSTEAARALALFRGSQSSVPYAEAFQIARATFAPTALIRPGPGREGDREPAAEPDRGTTP</sequence>
<evidence type="ECO:0000313" key="4">
    <source>
        <dbReference type="Proteomes" id="UP001582793"/>
    </source>
</evidence>
<dbReference type="EMBL" id="JBCGDC010000033">
    <property type="protein sequence ID" value="MFB6394243.1"/>
    <property type="molecule type" value="Genomic_DNA"/>
</dbReference>
<name>A0ABV5CQF6_9ACTN</name>
<dbReference type="PANTHER" id="PTHR12993">
    <property type="entry name" value="N-ACETYLGLUCOSAMINYL-PHOSPHATIDYLINOSITOL DE-N-ACETYLASE-RELATED"/>
    <property type="match status" value="1"/>
</dbReference>
<dbReference type="PANTHER" id="PTHR12993:SF11">
    <property type="entry name" value="N-ACETYLGLUCOSAMINYL-PHOSPHATIDYLINOSITOL DE-N-ACETYLASE"/>
    <property type="match status" value="1"/>
</dbReference>
<dbReference type="SUPFAM" id="SSF102588">
    <property type="entry name" value="LmbE-like"/>
    <property type="match status" value="1"/>
</dbReference>
<keyword evidence="1" id="KW-0862">Zinc</keyword>
<evidence type="ECO:0000256" key="2">
    <source>
        <dbReference type="SAM" id="MobiDB-lite"/>
    </source>
</evidence>
<gene>
    <name evidence="3" type="ORF">AAFH96_14150</name>
</gene>
<dbReference type="Pfam" id="PF02585">
    <property type="entry name" value="PIG-L"/>
    <property type="match status" value="1"/>
</dbReference>
<comment type="caution">
    <text evidence="3">The sequence shown here is derived from an EMBL/GenBank/DDBJ whole genome shotgun (WGS) entry which is preliminary data.</text>
</comment>
<feature type="region of interest" description="Disordered" evidence="2">
    <location>
        <begin position="224"/>
        <end position="248"/>
    </location>
</feature>